<feature type="domain" description="CAAX prenyl protease 2/Lysostaphin resistance protein A-like" evidence="2">
    <location>
        <begin position="93"/>
        <end position="182"/>
    </location>
</feature>
<evidence type="ECO:0000313" key="3">
    <source>
        <dbReference type="EMBL" id="OQK18637.1"/>
    </source>
</evidence>
<name>A0A1V8MAS6_9GAMM</name>
<dbReference type="STRING" id="1420851.AU255_00140"/>
<keyword evidence="1" id="KW-1133">Transmembrane helix</keyword>
<keyword evidence="1" id="KW-0472">Membrane</keyword>
<protein>
    <submittedName>
        <fullName evidence="3">Abortive infection protein</fullName>
    </submittedName>
</protein>
<dbReference type="PANTHER" id="PTHR43592:SF15">
    <property type="entry name" value="CAAX AMINO TERMINAL PROTEASE FAMILY PROTEIN"/>
    <property type="match status" value="1"/>
</dbReference>
<sequence length="199" mass="22448">MNEPTIDPDNFFKTACYFESSLVLVAIAIGWLVDINPFEFIVFNEQAVINGIMGTLPLCLIFIALNQLQLESLQKIKQVLHSTLGPSLHKRHWADLFVLAAVAGISEEILFRGVIQPWMENSWGLMAGLLVSSVIFGLVHAVTALYFIMATAVSIYLGLYLDYDNTRNLLTPIIIHSLYDFFAFVLILYSYRLEQQKGN</sequence>
<proteinExistence type="predicted"/>
<feature type="transmembrane region" description="Helical" evidence="1">
    <location>
        <begin position="47"/>
        <end position="65"/>
    </location>
</feature>
<feature type="transmembrane region" description="Helical" evidence="1">
    <location>
        <begin position="123"/>
        <end position="149"/>
    </location>
</feature>
<dbReference type="InterPro" id="IPR003675">
    <property type="entry name" value="Rce1/LyrA-like_dom"/>
</dbReference>
<dbReference type="AlphaFoldDB" id="A0A1V8MAS6"/>
<organism evidence="3 4">
    <name type="scientific">Methyloprofundus sedimenti</name>
    <dbReference type="NCBI Taxonomy" id="1420851"/>
    <lineage>
        <taxon>Bacteria</taxon>
        <taxon>Pseudomonadati</taxon>
        <taxon>Pseudomonadota</taxon>
        <taxon>Gammaproteobacteria</taxon>
        <taxon>Methylococcales</taxon>
        <taxon>Methylococcaceae</taxon>
        <taxon>Methyloprofundus</taxon>
    </lineage>
</organism>
<evidence type="ECO:0000256" key="1">
    <source>
        <dbReference type="SAM" id="Phobius"/>
    </source>
</evidence>
<feature type="transmembrane region" description="Helical" evidence="1">
    <location>
        <begin position="169"/>
        <end position="191"/>
    </location>
</feature>
<feature type="transmembrane region" description="Helical" evidence="1">
    <location>
        <begin position="93"/>
        <end position="111"/>
    </location>
</feature>
<feature type="transmembrane region" description="Helical" evidence="1">
    <location>
        <begin position="17"/>
        <end position="35"/>
    </location>
</feature>
<dbReference type="PANTHER" id="PTHR43592">
    <property type="entry name" value="CAAX AMINO TERMINAL PROTEASE"/>
    <property type="match status" value="1"/>
</dbReference>
<accession>A0A1V8MAS6</accession>
<dbReference type="GO" id="GO:0004175">
    <property type="term" value="F:endopeptidase activity"/>
    <property type="evidence" value="ECO:0007669"/>
    <property type="project" value="UniProtKB-ARBA"/>
</dbReference>
<dbReference type="Pfam" id="PF02517">
    <property type="entry name" value="Rce1-like"/>
    <property type="match status" value="1"/>
</dbReference>
<keyword evidence="4" id="KW-1185">Reference proteome</keyword>
<comment type="caution">
    <text evidence="3">The sequence shown here is derived from an EMBL/GenBank/DDBJ whole genome shotgun (WGS) entry which is preliminary data.</text>
</comment>
<dbReference type="GO" id="GO:0080120">
    <property type="term" value="P:CAAX-box protein maturation"/>
    <property type="evidence" value="ECO:0007669"/>
    <property type="project" value="UniProtKB-ARBA"/>
</dbReference>
<evidence type="ECO:0000259" key="2">
    <source>
        <dbReference type="Pfam" id="PF02517"/>
    </source>
</evidence>
<dbReference type="RefSeq" id="WP_080523235.1">
    <property type="nucleotide sequence ID" value="NZ_LPUF01000001.1"/>
</dbReference>
<dbReference type="Proteomes" id="UP000191980">
    <property type="component" value="Unassembled WGS sequence"/>
</dbReference>
<dbReference type="OrthoDB" id="118729at2"/>
<keyword evidence="1" id="KW-0812">Transmembrane</keyword>
<reference evidence="3 4" key="1">
    <citation type="submission" date="2015-12" db="EMBL/GenBank/DDBJ databases">
        <authorList>
            <person name="Shamseldin A."/>
            <person name="Moawad H."/>
            <person name="Abd El-Rahim W.M."/>
            <person name="Sadowsky M.J."/>
        </authorList>
    </citation>
    <scope>NUCLEOTIDE SEQUENCE [LARGE SCALE GENOMIC DNA]</scope>
    <source>
        <strain evidence="3 4">WF1</strain>
    </source>
</reference>
<dbReference type="EMBL" id="LPUF01000001">
    <property type="protein sequence ID" value="OQK18637.1"/>
    <property type="molecule type" value="Genomic_DNA"/>
</dbReference>
<evidence type="ECO:0000313" key="4">
    <source>
        <dbReference type="Proteomes" id="UP000191980"/>
    </source>
</evidence>
<gene>
    <name evidence="3" type="ORF">AU255_00140</name>
</gene>